<dbReference type="GO" id="GO:0070043">
    <property type="term" value="F:rRNA (guanine-N7-)-methyltransferase activity"/>
    <property type="evidence" value="ECO:0007669"/>
    <property type="project" value="UniProtKB-UniRule"/>
</dbReference>
<evidence type="ECO:0000313" key="7">
    <source>
        <dbReference type="EMBL" id="KYZ75718.1"/>
    </source>
</evidence>
<dbReference type="RefSeq" id="WP_066243384.1">
    <property type="nucleotide sequence ID" value="NZ_LSGP01000020.1"/>
</dbReference>
<evidence type="ECO:0000256" key="1">
    <source>
        <dbReference type="ARBA" id="ARBA00022490"/>
    </source>
</evidence>
<dbReference type="EC" id="2.1.1.-" evidence="6"/>
<dbReference type="PANTHER" id="PTHR31760:SF0">
    <property type="entry name" value="S-ADENOSYL-L-METHIONINE-DEPENDENT METHYLTRANSFERASES SUPERFAMILY PROTEIN"/>
    <property type="match status" value="1"/>
</dbReference>
<dbReference type="SUPFAM" id="SSF53335">
    <property type="entry name" value="S-adenosyl-L-methionine-dependent methyltransferases"/>
    <property type="match status" value="1"/>
</dbReference>
<dbReference type="Proteomes" id="UP000076268">
    <property type="component" value="Unassembled WGS sequence"/>
</dbReference>
<evidence type="ECO:0000256" key="2">
    <source>
        <dbReference type="ARBA" id="ARBA00022552"/>
    </source>
</evidence>
<keyword evidence="1 6" id="KW-0963">Cytoplasm</keyword>
<dbReference type="HAMAP" id="MF_00074">
    <property type="entry name" value="16SrRNA_methyltr_G"/>
    <property type="match status" value="1"/>
</dbReference>
<dbReference type="Pfam" id="PF02527">
    <property type="entry name" value="GidB"/>
    <property type="match status" value="1"/>
</dbReference>
<evidence type="ECO:0000313" key="8">
    <source>
        <dbReference type="Proteomes" id="UP000076268"/>
    </source>
</evidence>
<keyword evidence="8" id="KW-1185">Reference proteome</keyword>
<feature type="binding site" evidence="6">
    <location>
        <position position="148"/>
    </location>
    <ligand>
        <name>S-adenosyl-L-methionine</name>
        <dbReference type="ChEBI" id="CHEBI:59789"/>
    </ligand>
</feature>
<keyword evidence="2 6" id="KW-0698">rRNA processing</keyword>
<dbReference type="Gene3D" id="3.40.50.150">
    <property type="entry name" value="Vaccinia Virus protein VP39"/>
    <property type="match status" value="1"/>
</dbReference>
<feature type="binding site" evidence="6">
    <location>
        <position position="83"/>
    </location>
    <ligand>
        <name>S-adenosyl-L-methionine</name>
        <dbReference type="ChEBI" id="CHEBI:59789"/>
    </ligand>
</feature>
<keyword evidence="3 6" id="KW-0489">Methyltransferase</keyword>
<dbReference type="InterPro" id="IPR003682">
    <property type="entry name" value="rRNA_ssu_MeTfrase_G"/>
</dbReference>
<gene>
    <name evidence="6" type="primary">rsmG</name>
    <name evidence="7" type="ORF">AXX12_10945</name>
</gene>
<dbReference type="EMBL" id="LSGP01000020">
    <property type="protein sequence ID" value="KYZ75718.1"/>
    <property type="molecule type" value="Genomic_DNA"/>
</dbReference>
<proteinExistence type="inferred from homology"/>
<dbReference type="PIRSF" id="PIRSF003078">
    <property type="entry name" value="GidB"/>
    <property type="match status" value="1"/>
</dbReference>
<dbReference type="AlphaFoldDB" id="A0A154BQD2"/>
<accession>A0A154BQD2</accession>
<feature type="binding site" evidence="6">
    <location>
        <begin position="129"/>
        <end position="130"/>
    </location>
    <ligand>
        <name>S-adenosyl-L-methionine</name>
        <dbReference type="ChEBI" id="CHEBI:59789"/>
    </ligand>
</feature>
<evidence type="ECO:0000256" key="5">
    <source>
        <dbReference type="ARBA" id="ARBA00022691"/>
    </source>
</evidence>
<dbReference type="FunFam" id="3.40.50.150:FF:000041">
    <property type="entry name" value="Ribosomal RNA small subunit methyltransferase G"/>
    <property type="match status" value="1"/>
</dbReference>
<dbReference type="STRING" id="1794912.AXX12_10945"/>
<dbReference type="NCBIfam" id="TIGR00138">
    <property type="entry name" value="rsmG_gidB"/>
    <property type="match status" value="1"/>
</dbReference>
<organism evidence="7 8">
    <name type="scientific">Anaerosporomusa subterranea</name>
    <dbReference type="NCBI Taxonomy" id="1794912"/>
    <lineage>
        <taxon>Bacteria</taxon>
        <taxon>Bacillati</taxon>
        <taxon>Bacillota</taxon>
        <taxon>Negativicutes</taxon>
        <taxon>Acetonemataceae</taxon>
        <taxon>Anaerosporomusa</taxon>
    </lineage>
</organism>
<reference evidence="7 8" key="1">
    <citation type="submission" date="2016-02" db="EMBL/GenBank/DDBJ databases">
        <title>Anaerosporomusa subterraneum gen. nov., sp. nov., a spore-forming obligate anaerobe isolated from saprolite.</title>
        <authorList>
            <person name="Choi J.K."/>
            <person name="Shah M."/>
            <person name="Yee N."/>
        </authorList>
    </citation>
    <scope>NUCLEOTIDE SEQUENCE [LARGE SCALE GENOMIC DNA]</scope>
    <source>
        <strain evidence="7 8">RU4</strain>
    </source>
</reference>
<protein>
    <recommendedName>
        <fullName evidence="6">Ribosomal RNA small subunit methyltransferase G</fullName>
        <ecNumber evidence="6">2.1.1.-</ecNumber>
    </recommendedName>
    <alternativeName>
        <fullName evidence="6">16S rRNA 7-methylguanosine methyltransferase</fullName>
        <shortName evidence="6">16S rRNA m7G methyltransferase</shortName>
    </alternativeName>
</protein>
<dbReference type="GO" id="GO:0005829">
    <property type="term" value="C:cytosol"/>
    <property type="evidence" value="ECO:0007669"/>
    <property type="project" value="TreeGrafter"/>
</dbReference>
<comment type="caution">
    <text evidence="7">The sequence shown here is derived from an EMBL/GenBank/DDBJ whole genome shotgun (WGS) entry which is preliminary data.</text>
</comment>
<keyword evidence="4 6" id="KW-0808">Transferase</keyword>
<comment type="similarity">
    <text evidence="6">Belongs to the methyltransferase superfamily. RNA methyltransferase RsmG family.</text>
</comment>
<keyword evidence="5 6" id="KW-0949">S-adenosyl-L-methionine</keyword>
<feature type="binding site" evidence="6">
    <location>
        <position position="78"/>
    </location>
    <ligand>
        <name>S-adenosyl-L-methionine</name>
        <dbReference type="ChEBI" id="CHEBI:59789"/>
    </ligand>
</feature>
<dbReference type="OrthoDB" id="9808773at2"/>
<comment type="subcellular location">
    <subcellularLocation>
        <location evidence="6">Cytoplasm</location>
    </subcellularLocation>
</comment>
<comment type="caution">
    <text evidence="6">Lacks conserved residue(s) required for the propagation of feature annotation.</text>
</comment>
<comment type="function">
    <text evidence="6">Specifically methylates the N7 position of a guanine in 16S rRNA.</text>
</comment>
<dbReference type="PANTHER" id="PTHR31760">
    <property type="entry name" value="S-ADENOSYL-L-METHIONINE-DEPENDENT METHYLTRANSFERASES SUPERFAMILY PROTEIN"/>
    <property type="match status" value="1"/>
</dbReference>
<evidence type="ECO:0000256" key="4">
    <source>
        <dbReference type="ARBA" id="ARBA00022679"/>
    </source>
</evidence>
<sequence length="239" mass="26132">MSFSEILTAVAAEYGIDLTERQVGQFTVYYQLLTEWNQKVNLTAITEPEEVAVKHIIDSLSCYDPAVFPLGCSVIDVGTGAGFPGVPLKILRPDLSLTLLDSLNKRINFLELLTTELQLSEVSCVHARAEEAGRQAKLRESFAVATSRAVARLNVLAELCLPLLKPGGCFIALKGAQFREEAVEAEPAIALLGGRLRELRPIKLPRLPDSRGVIYIDKIKATPAAYPRRPGTPEKNPLP</sequence>
<evidence type="ECO:0000256" key="3">
    <source>
        <dbReference type="ARBA" id="ARBA00022603"/>
    </source>
</evidence>
<name>A0A154BQD2_ANASB</name>
<dbReference type="InterPro" id="IPR029063">
    <property type="entry name" value="SAM-dependent_MTases_sf"/>
</dbReference>
<evidence type="ECO:0000256" key="6">
    <source>
        <dbReference type="HAMAP-Rule" id="MF_00074"/>
    </source>
</evidence>